<name>A0A6N2BDR0_SOLCI</name>
<organism evidence="1">
    <name type="scientific">Solanum chilense</name>
    <name type="common">Tomato</name>
    <name type="synonym">Lycopersicon chilense</name>
    <dbReference type="NCBI Taxonomy" id="4083"/>
    <lineage>
        <taxon>Eukaryota</taxon>
        <taxon>Viridiplantae</taxon>
        <taxon>Streptophyta</taxon>
        <taxon>Embryophyta</taxon>
        <taxon>Tracheophyta</taxon>
        <taxon>Spermatophyta</taxon>
        <taxon>Magnoliopsida</taxon>
        <taxon>eudicotyledons</taxon>
        <taxon>Gunneridae</taxon>
        <taxon>Pentapetalae</taxon>
        <taxon>asterids</taxon>
        <taxon>lamiids</taxon>
        <taxon>Solanales</taxon>
        <taxon>Solanaceae</taxon>
        <taxon>Solanoideae</taxon>
        <taxon>Solaneae</taxon>
        <taxon>Solanum</taxon>
        <taxon>Solanum subgen. Lycopersicon</taxon>
    </lineage>
</organism>
<proteinExistence type="predicted"/>
<dbReference type="EMBL" id="RXGB01003510">
    <property type="protein sequence ID" value="TMW91970.1"/>
    <property type="molecule type" value="Genomic_DNA"/>
</dbReference>
<evidence type="ECO:0000313" key="1">
    <source>
        <dbReference type="EMBL" id="TMW91970.1"/>
    </source>
</evidence>
<reference evidence="1" key="1">
    <citation type="submission" date="2019-05" db="EMBL/GenBank/DDBJ databases">
        <title>The de novo reference genome and transcriptome assemblies of the wild tomato species Solanum chilense.</title>
        <authorList>
            <person name="Stam R."/>
            <person name="Nosenko T."/>
            <person name="Hoerger A.C."/>
            <person name="Stephan W."/>
            <person name="Seidel M.A."/>
            <person name="Kuhn J.M.M."/>
            <person name="Haberer G."/>
            <person name="Tellier A."/>
        </authorList>
    </citation>
    <scope>NUCLEOTIDE SEQUENCE</scope>
    <source>
        <tissue evidence="1">Mature leaves</tissue>
    </source>
</reference>
<accession>A0A6N2BDR0</accession>
<dbReference type="AlphaFoldDB" id="A0A6N2BDR0"/>
<gene>
    <name evidence="1" type="ORF">EJD97_013683</name>
</gene>
<comment type="caution">
    <text evidence="1">The sequence shown here is derived from an EMBL/GenBank/DDBJ whole genome shotgun (WGS) entry which is preliminary data.</text>
</comment>
<sequence>MFPSYLLDCGFFEETERVKFGDFHAYKDNITGSLLEPQVPFMIEFVQDVAKQNCDSLEKAKRGYVSDNDDPPKSKGVVTLPLEKDLVHIV</sequence>
<protein>
    <submittedName>
        <fullName evidence="1">Uncharacterized protein</fullName>
    </submittedName>
</protein>